<dbReference type="EMBL" id="SSXH01000516">
    <property type="protein sequence ID" value="THJ64938.1"/>
    <property type="molecule type" value="Genomic_DNA"/>
</dbReference>
<dbReference type="Pfam" id="PF00106">
    <property type="entry name" value="adh_short"/>
    <property type="match status" value="1"/>
</dbReference>
<reference evidence="4 5" key="1">
    <citation type="submission" date="2019-04" db="EMBL/GenBank/DDBJ databases">
        <title>Draft genome sequences for three unisolated Alnus-infective Frankia Sp+ strains, AgTrS, AiOr and AvVan, the first sequenced Frankia strains able to sporulate in-planta.</title>
        <authorList>
            <person name="Bethencourt L."/>
            <person name="Vautrin F."/>
            <person name="Taib N."/>
            <person name="Dubost A."/>
            <person name="Castro-Garcia L."/>
            <person name="Imbaud O."/>
            <person name="Abrouk D."/>
            <person name="Fournier P."/>
            <person name="Briolay J."/>
            <person name="Nguyen A."/>
            <person name="Normand P."/>
            <person name="Fernandez M.P."/>
            <person name="Brochier-Armanet C."/>
            <person name="Herrera-Belaroussi A."/>
        </authorList>
    </citation>
    <scope>NUCLEOTIDE SEQUENCE [LARGE SCALE GENOMIC DNA]</scope>
    <source>
        <strain evidence="4 5">AvVan</strain>
    </source>
</reference>
<comment type="caution">
    <text evidence="4">The sequence shown here is derived from an EMBL/GenBank/DDBJ whole genome shotgun (WGS) entry which is preliminary data.</text>
</comment>
<feature type="region of interest" description="Disordered" evidence="3">
    <location>
        <begin position="1"/>
        <end position="43"/>
    </location>
</feature>
<dbReference type="InterPro" id="IPR036291">
    <property type="entry name" value="NAD(P)-bd_dom_sf"/>
</dbReference>
<dbReference type="PANTHER" id="PTHR43086">
    <property type="entry name" value="VERY-LONG-CHAIN 3-OXOOACYL-COA REDUCTASE"/>
    <property type="match status" value="1"/>
</dbReference>
<dbReference type="AlphaFoldDB" id="A0A4S5E0T6"/>
<keyword evidence="1" id="KW-0521">NADP</keyword>
<keyword evidence="2" id="KW-0560">Oxidoreductase</keyword>
<dbReference type="Proteomes" id="UP000305282">
    <property type="component" value="Unassembled WGS sequence"/>
</dbReference>
<organism evidence="4 5">
    <name type="scientific">Candidatus Frankia alpina</name>
    <dbReference type="NCBI Taxonomy" id="2699483"/>
    <lineage>
        <taxon>Bacteria</taxon>
        <taxon>Bacillati</taxon>
        <taxon>Actinomycetota</taxon>
        <taxon>Actinomycetes</taxon>
        <taxon>Frankiales</taxon>
        <taxon>Frankiaceae</taxon>
        <taxon>Frankia</taxon>
    </lineage>
</organism>
<dbReference type="PANTHER" id="PTHR43086:SF2">
    <property type="entry name" value="HYDROXYSTEROID DEHYDROGENASE-LIKE PROTEIN 1"/>
    <property type="match status" value="1"/>
</dbReference>
<evidence type="ECO:0000256" key="1">
    <source>
        <dbReference type="ARBA" id="ARBA00022857"/>
    </source>
</evidence>
<keyword evidence="5" id="KW-1185">Reference proteome</keyword>
<dbReference type="OrthoDB" id="9797538at2"/>
<evidence type="ECO:0000256" key="3">
    <source>
        <dbReference type="SAM" id="MobiDB-lite"/>
    </source>
</evidence>
<dbReference type="InterPro" id="IPR002347">
    <property type="entry name" value="SDR_fam"/>
</dbReference>
<evidence type="ECO:0000313" key="5">
    <source>
        <dbReference type="Proteomes" id="UP000305282"/>
    </source>
</evidence>
<gene>
    <name evidence="4" type="ORF">E7Y31_17300</name>
</gene>
<dbReference type="Gene3D" id="3.40.50.720">
    <property type="entry name" value="NAD(P)-binding Rossmann-like Domain"/>
    <property type="match status" value="1"/>
</dbReference>
<dbReference type="GO" id="GO:0030497">
    <property type="term" value="P:fatty acid elongation"/>
    <property type="evidence" value="ECO:0007669"/>
    <property type="project" value="TreeGrafter"/>
</dbReference>
<dbReference type="GO" id="GO:0016491">
    <property type="term" value="F:oxidoreductase activity"/>
    <property type="evidence" value="ECO:0007669"/>
    <property type="project" value="UniProtKB-KW"/>
</dbReference>
<sequence length="162" mass="16372">MVDQRGGQRPQRPAAFEGAWGGDRHGAIPRGTGAGHGQPGHRVGDDAGLADVVDPVRLADLVRLNCVAVVALTARFLPAMVARGHGAVVNVASTAAFQPLPHMAVYGASKAFVLSFSEALWAGGAPGGRVARLGAGPGRSRSTGGATRCWPVAGACCPGGCW</sequence>
<evidence type="ECO:0000256" key="2">
    <source>
        <dbReference type="ARBA" id="ARBA00023002"/>
    </source>
</evidence>
<name>A0A4S5E0T6_9ACTN</name>
<protein>
    <submittedName>
        <fullName evidence="4">SDR family NAD(P)-dependent oxidoreductase</fullName>
    </submittedName>
</protein>
<proteinExistence type="predicted"/>
<dbReference type="SUPFAM" id="SSF51735">
    <property type="entry name" value="NAD(P)-binding Rossmann-fold domains"/>
    <property type="match status" value="1"/>
</dbReference>
<evidence type="ECO:0000313" key="4">
    <source>
        <dbReference type="EMBL" id="THJ64938.1"/>
    </source>
</evidence>
<accession>A0A4S5E0T6</accession>